<dbReference type="EMBL" id="ML005541">
    <property type="protein sequence ID" value="RKP18166.1"/>
    <property type="molecule type" value="Genomic_DNA"/>
</dbReference>
<reference evidence="2" key="1">
    <citation type="journal article" date="2018" name="Nat. Microbiol.">
        <title>Leveraging single-cell genomics to expand the fungal tree of life.</title>
        <authorList>
            <person name="Ahrendt S.R."/>
            <person name="Quandt C.A."/>
            <person name="Ciobanu D."/>
            <person name="Clum A."/>
            <person name="Salamov A."/>
            <person name="Andreopoulos B."/>
            <person name="Cheng J.F."/>
            <person name="Woyke T."/>
            <person name="Pelin A."/>
            <person name="Henrissat B."/>
            <person name="Reynolds N.K."/>
            <person name="Benny G.L."/>
            <person name="Smith M.E."/>
            <person name="James T.Y."/>
            <person name="Grigoriev I.V."/>
        </authorList>
    </citation>
    <scope>NUCLEOTIDE SEQUENCE [LARGE SCALE GENOMIC DNA]</scope>
    <source>
        <strain evidence="2">CSF55</strain>
    </source>
</reference>
<sequence>QIISHPKAIFETVTFQEEELIEKANVLQKSLEEWIGEYKTERGTKLMIEFVINFDEFYSLFENWKNKDKKKYIEKLIQHYLELEQLWNSVSDQVDFDTQWKPKLSGQKDRLEKELLKIGGEQALQNLKEKLES</sequence>
<name>A0A4P9YFF5_ROZAC</name>
<protein>
    <submittedName>
        <fullName evidence="1">Uncharacterized protein</fullName>
    </submittedName>
</protein>
<feature type="non-terminal residue" evidence="1">
    <location>
        <position position="1"/>
    </location>
</feature>
<dbReference type="AlphaFoldDB" id="A0A4P9YFF5"/>
<proteinExistence type="predicted"/>
<dbReference type="Proteomes" id="UP000281549">
    <property type="component" value="Unassembled WGS sequence"/>
</dbReference>
<accession>A0A4P9YFF5</accession>
<feature type="non-terminal residue" evidence="1">
    <location>
        <position position="133"/>
    </location>
</feature>
<evidence type="ECO:0000313" key="1">
    <source>
        <dbReference type="EMBL" id="RKP18166.1"/>
    </source>
</evidence>
<evidence type="ECO:0000313" key="2">
    <source>
        <dbReference type="Proteomes" id="UP000281549"/>
    </source>
</evidence>
<organism evidence="1 2">
    <name type="scientific">Rozella allomycis (strain CSF55)</name>
    <dbReference type="NCBI Taxonomy" id="988480"/>
    <lineage>
        <taxon>Eukaryota</taxon>
        <taxon>Fungi</taxon>
        <taxon>Fungi incertae sedis</taxon>
        <taxon>Cryptomycota</taxon>
        <taxon>Cryptomycota incertae sedis</taxon>
        <taxon>Rozella</taxon>
    </lineage>
</organism>
<gene>
    <name evidence="1" type="ORF">ROZALSC1DRAFT_2928</name>
</gene>